<evidence type="ECO:0000313" key="2">
    <source>
        <dbReference type="Proteomes" id="UP000317257"/>
    </source>
</evidence>
<protein>
    <submittedName>
        <fullName evidence="1">Uncharacterized protein</fullName>
    </submittedName>
</protein>
<dbReference type="Proteomes" id="UP000317257">
    <property type="component" value="Unassembled WGS sequence"/>
</dbReference>
<organism evidence="1 2">
    <name type="scientific">Metarhizium rileyi (strain RCEF 4871)</name>
    <name type="common">Nomuraea rileyi</name>
    <dbReference type="NCBI Taxonomy" id="1649241"/>
    <lineage>
        <taxon>Eukaryota</taxon>
        <taxon>Fungi</taxon>
        <taxon>Dikarya</taxon>
        <taxon>Ascomycota</taxon>
        <taxon>Pezizomycotina</taxon>
        <taxon>Sordariomycetes</taxon>
        <taxon>Hypocreomycetidae</taxon>
        <taxon>Hypocreales</taxon>
        <taxon>Clavicipitaceae</taxon>
        <taxon>Metarhizium</taxon>
    </lineage>
</organism>
<proteinExistence type="predicted"/>
<sequence length="137" mass="15022">MVTANRVNDLFEDIKHTSSTQREVSKIHDEVDRRVLQEADVIGITTTGLAKRISAQLCRGLDVKSSFGGSRRSDGTAHAFSTGIMNSCDPKSTTGLSLESNQGVLYQLDRSQFERLSVGRIPWAEPLGCAARDIKKL</sequence>
<gene>
    <name evidence="1" type="ORF">ED733_000513</name>
</gene>
<comment type="caution">
    <text evidence="1">The sequence shown here is derived from an EMBL/GenBank/DDBJ whole genome shotgun (WGS) entry which is preliminary data.</text>
</comment>
<dbReference type="EMBL" id="SBHS01000077">
    <property type="protein sequence ID" value="TWU70514.1"/>
    <property type="molecule type" value="Genomic_DNA"/>
</dbReference>
<evidence type="ECO:0000313" key="1">
    <source>
        <dbReference type="EMBL" id="TWU70514.1"/>
    </source>
</evidence>
<name>A0A5C6FZE6_METRR</name>
<accession>A0A5C6FZE6</accession>
<dbReference type="AlphaFoldDB" id="A0A5C6FZE6"/>
<reference evidence="2" key="1">
    <citation type="submission" date="2018-12" db="EMBL/GenBank/DDBJ databases">
        <title>The complete genome of Metarhizium rileyi, a key fungal pathogen of Lepidoptera.</title>
        <authorList>
            <person name="Binneck E."/>
            <person name="Lastra C.C.L."/>
            <person name="Sosa-Gomez D.R."/>
        </authorList>
    </citation>
    <scope>NUCLEOTIDE SEQUENCE [LARGE SCALE GENOMIC DNA]</scope>
    <source>
        <strain evidence="2">Cep018-CH2</strain>
    </source>
</reference>